<dbReference type="EMBL" id="JAVDYB010000001">
    <property type="protein sequence ID" value="MDR7274014.1"/>
    <property type="molecule type" value="Genomic_DNA"/>
</dbReference>
<gene>
    <name evidence="5" type="ORF">J2S41_000792</name>
</gene>
<dbReference type="Gene3D" id="3.50.50.60">
    <property type="entry name" value="FAD/NAD(P)-binding domain"/>
    <property type="match status" value="1"/>
</dbReference>
<dbReference type="InterPro" id="IPR002938">
    <property type="entry name" value="FAD-bd"/>
</dbReference>
<dbReference type="InterPro" id="IPR036188">
    <property type="entry name" value="FAD/NAD-bd_sf"/>
</dbReference>
<name>A0AAE3YKD7_9ACTN</name>
<keyword evidence="2" id="KW-0285">Flavoprotein</keyword>
<reference evidence="5" key="1">
    <citation type="submission" date="2023-07" db="EMBL/GenBank/DDBJ databases">
        <title>Sequencing the genomes of 1000 actinobacteria strains.</title>
        <authorList>
            <person name="Klenk H.-P."/>
        </authorList>
    </citation>
    <scope>NUCLEOTIDE SEQUENCE</scope>
    <source>
        <strain evidence="5">DSM 44707</strain>
    </source>
</reference>
<keyword evidence="3" id="KW-0274">FAD</keyword>
<keyword evidence="6" id="KW-1185">Reference proteome</keyword>
<dbReference type="Gene3D" id="3.40.30.120">
    <property type="match status" value="1"/>
</dbReference>
<comment type="caution">
    <text evidence="5">The sequence shown here is derived from an EMBL/GenBank/DDBJ whole genome shotgun (WGS) entry which is preliminary data.</text>
</comment>
<evidence type="ECO:0000313" key="6">
    <source>
        <dbReference type="Proteomes" id="UP001183643"/>
    </source>
</evidence>
<dbReference type="InterPro" id="IPR050641">
    <property type="entry name" value="RIFMO-like"/>
</dbReference>
<dbReference type="SUPFAM" id="SSF51905">
    <property type="entry name" value="FAD/NAD(P)-binding domain"/>
    <property type="match status" value="1"/>
</dbReference>
<dbReference type="Proteomes" id="UP001183643">
    <property type="component" value="Unassembled WGS sequence"/>
</dbReference>
<dbReference type="PRINTS" id="PR00420">
    <property type="entry name" value="RNGMNOXGNASE"/>
</dbReference>
<comment type="cofactor">
    <cofactor evidence="1">
        <name>FAD</name>
        <dbReference type="ChEBI" id="CHEBI:57692"/>
    </cofactor>
</comment>
<dbReference type="AlphaFoldDB" id="A0AAE3YKD7"/>
<dbReference type="GO" id="GO:0016709">
    <property type="term" value="F:oxidoreductase activity, acting on paired donors, with incorporation or reduction of molecular oxygen, NAD(P)H as one donor, and incorporation of one atom of oxygen"/>
    <property type="evidence" value="ECO:0007669"/>
    <property type="project" value="UniProtKB-ARBA"/>
</dbReference>
<dbReference type="GO" id="GO:0071949">
    <property type="term" value="F:FAD binding"/>
    <property type="evidence" value="ECO:0007669"/>
    <property type="project" value="InterPro"/>
</dbReference>
<proteinExistence type="predicted"/>
<organism evidence="5 6">
    <name type="scientific">Catenuloplanes atrovinosus</name>
    <dbReference type="NCBI Taxonomy" id="137266"/>
    <lineage>
        <taxon>Bacteria</taxon>
        <taxon>Bacillati</taxon>
        <taxon>Actinomycetota</taxon>
        <taxon>Actinomycetes</taxon>
        <taxon>Micromonosporales</taxon>
        <taxon>Micromonosporaceae</taxon>
        <taxon>Catenuloplanes</taxon>
    </lineage>
</organism>
<sequence>MDNVIVVGAGPVGLWLAGELRLAGVPVTVVEREPGRRAFTRALGIHARTVEVLAMRGLAETPLAEGRALPRWHFGMLPAFPDYSGLDTPYPFVLAYPQNALEDLLERRAVALGAIVRRGVAVTTLTQDHAGVRARLADGTELTASWLAGADGAGSVVRKAAGIAFTGTDATLWGYVADVTLSAPPEITGTLSTPDGALVVAPLPGGRFRLAGFDPRDQEPDREMTMERLVASVRRAAGRDLGIVAASWISRFGNATRQAADYRAGRVLLAGDAAHMHMPTGGVGLNIGVQDAMNLGWKLAAVARGAAPESLLDTYHAERAPVGAAMLANTQAQTALVAAFTPEGQALRAHLSALLERHPAVQHDLALGVSGLDVRYPPADPGAHPLTGRRFADPAVFPLLADARPVLVRAPSTPPVETHLPVLEAAPDAAYALIRPDGHVWWATDEPDPRAAAETIARLWG</sequence>
<evidence type="ECO:0000259" key="4">
    <source>
        <dbReference type="Pfam" id="PF01494"/>
    </source>
</evidence>
<dbReference type="Gene3D" id="3.30.70.2450">
    <property type="match status" value="1"/>
</dbReference>
<evidence type="ECO:0000256" key="2">
    <source>
        <dbReference type="ARBA" id="ARBA00022630"/>
    </source>
</evidence>
<feature type="domain" description="FAD-binding" evidence="4">
    <location>
        <begin position="3"/>
        <end position="329"/>
    </location>
</feature>
<dbReference type="Pfam" id="PF01494">
    <property type="entry name" value="FAD_binding_3"/>
    <property type="match status" value="1"/>
</dbReference>
<accession>A0AAE3YKD7</accession>
<dbReference type="PANTHER" id="PTHR43004:SF19">
    <property type="entry name" value="BINDING MONOOXYGENASE, PUTATIVE (JCVI)-RELATED"/>
    <property type="match status" value="1"/>
</dbReference>
<dbReference type="RefSeq" id="WP_310363198.1">
    <property type="nucleotide sequence ID" value="NZ_JAVDYB010000001.1"/>
</dbReference>
<evidence type="ECO:0000313" key="5">
    <source>
        <dbReference type="EMBL" id="MDR7274014.1"/>
    </source>
</evidence>
<evidence type="ECO:0000256" key="3">
    <source>
        <dbReference type="ARBA" id="ARBA00022827"/>
    </source>
</evidence>
<dbReference type="PANTHER" id="PTHR43004">
    <property type="entry name" value="TRK SYSTEM POTASSIUM UPTAKE PROTEIN"/>
    <property type="match status" value="1"/>
</dbReference>
<protein>
    <submittedName>
        <fullName evidence="5">2-polyprenyl-6-methoxyphenol hydroxylase-like FAD-dependent oxidoreductase</fullName>
    </submittedName>
</protein>
<evidence type="ECO:0000256" key="1">
    <source>
        <dbReference type="ARBA" id="ARBA00001974"/>
    </source>
</evidence>